<evidence type="ECO:0000313" key="3">
    <source>
        <dbReference type="Proteomes" id="UP001193501"/>
    </source>
</evidence>
<dbReference type="SUPFAM" id="SSF51713">
    <property type="entry name" value="tRNA-guanine transglycosylase"/>
    <property type="match status" value="1"/>
</dbReference>
<dbReference type="EMBL" id="JAABNR010000028">
    <property type="protein sequence ID" value="NBZ89642.1"/>
    <property type="molecule type" value="Genomic_DNA"/>
</dbReference>
<organism evidence="2 3">
    <name type="scientific">Stagnihabitans tardus</name>
    <dbReference type="NCBI Taxonomy" id="2699202"/>
    <lineage>
        <taxon>Bacteria</taxon>
        <taxon>Pseudomonadati</taxon>
        <taxon>Pseudomonadota</taxon>
        <taxon>Alphaproteobacteria</taxon>
        <taxon>Rhodobacterales</taxon>
        <taxon>Paracoccaceae</taxon>
        <taxon>Stagnihabitans</taxon>
    </lineage>
</organism>
<sequence>MKFIFADSLDYIDPGFDFVRDRNAEGRRPYWDDHYPHEALGYAPYQGMLVSRAIVGGGAGSGVSGKYTEAQAMRFRRVGARAFLRLDDPKYAGLDIFGDCGAFSYHKEDVPPYKPEDTAEFYDDGRFTHGCSIDHIIFDFAEGLKGMTGGTEENRRRFDITQSNAEAFLAATRHMSNRFCPMGVIQGWSPGSMAEAARRLVAMGYDYLALGGTVPLKAPQIKSCVAAIREVIPRETRLHVLGFAKADNIAEFLGMGITSFDTTSPLIRAFKDAKSNYYLPGSGDALNYYTAIRVPQAIENPKLMNLAKRGILHQEDLQKMEADALDALRRYDRHEADVEETVEKVLAYAVPATIGDLVQNLPGTRQISDLRARYERTLIDRPWKQCDCAICRAASIEVLLFRASNRNKRRGIHNLHVYSNHLKKLKENSPHALS</sequence>
<dbReference type="GO" id="GO:0006400">
    <property type="term" value="P:tRNA modification"/>
    <property type="evidence" value="ECO:0007669"/>
    <property type="project" value="InterPro"/>
</dbReference>
<dbReference type="Gene3D" id="3.20.20.105">
    <property type="entry name" value="Queuine tRNA-ribosyltransferase-like"/>
    <property type="match status" value="1"/>
</dbReference>
<evidence type="ECO:0000259" key="1">
    <source>
        <dbReference type="Pfam" id="PF01702"/>
    </source>
</evidence>
<proteinExistence type="predicted"/>
<dbReference type="InterPro" id="IPR002616">
    <property type="entry name" value="tRNA_ribo_trans-like"/>
</dbReference>
<dbReference type="AlphaFoldDB" id="A0AAE4YDG1"/>
<name>A0AAE4YDG1_9RHOB</name>
<accession>A0AAE4YDG1</accession>
<dbReference type="NCBIfam" id="NF041059">
    <property type="entry name" value="DpdA"/>
    <property type="match status" value="1"/>
</dbReference>
<comment type="caution">
    <text evidence="2">The sequence shown here is derived from an EMBL/GenBank/DDBJ whole genome shotgun (WGS) entry which is preliminary data.</text>
</comment>
<dbReference type="InterPro" id="IPR053537">
    <property type="entry name" value="DNA-guanine_TGase"/>
</dbReference>
<gene>
    <name evidence="2" type="ORF">GV832_18795</name>
</gene>
<dbReference type="InterPro" id="IPR036511">
    <property type="entry name" value="TGT-like_sf"/>
</dbReference>
<evidence type="ECO:0000313" key="2">
    <source>
        <dbReference type="EMBL" id="NBZ89642.1"/>
    </source>
</evidence>
<feature type="domain" description="tRNA-guanine(15) transglycosylase-like" evidence="1">
    <location>
        <begin position="151"/>
        <end position="269"/>
    </location>
</feature>
<reference evidence="2" key="1">
    <citation type="submission" date="2020-01" db="EMBL/GenBank/DDBJ databases">
        <authorList>
            <person name="Chen W.-M."/>
        </authorList>
    </citation>
    <scope>NUCLEOTIDE SEQUENCE</scope>
    <source>
        <strain evidence="2">CYK-10</strain>
    </source>
</reference>
<dbReference type="Pfam" id="PF01702">
    <property type="entry name" value="TGT"/>
    <property type="match status" value="1"/>
</dbReference>
<keyword evidence="3" id="KW-1185">Reference proteome</keyword>
<protein>
    <recommendedName>
        <fullName evidence="1">tRNA-guanine(15) transglycosylase-like domain-containing protein</fullName>
    </recommendedName>
</protein>
<dbReference type="RefSeq" id="WP_168776441.1">
    <property type="nucleotide sequence ID" value="NZ_JAABNR010000028.1"/>
</dbReference>
<dbReference type="Proteomes" id="UP001193501">
    <property type="component" value="Unassembled WGS sequence"/>
</dbReference>